<keyword evidence="3" id="KW-1185">Reference proteome</keyword>
<accession>A0A1V9YGA9</accession>
<evidence type="ECO:0000313" key="2">
    <source>
        <dbReference type="EMBL" id="OQR84738.1"/>
    </source>
</evidence>
<dbReference type="AlphaFoldDB" id="A0A1V9YGA9"/>
<evidence type="ECO:0000313" key="3">
    <source>
        <dbReference type="Proteomes" id="UP000243579"/>
    </source>
</evidence>
<feature type="region of interest" description="Disordered" evidence="1">
    <location>
        <begin position="95"/>
        <end position="121"/>
    </location>
</feature>
<name>A0A1V9YGA9_ACHHY</name>
<sequence>MDVGAFLRTQPWLAEASPTDALSPLVPEQTPLAAGLHVGEHTFCGFAPRWGDMTQFTCQLYLCATEATTSLYMRLQDTLYWVDHQRVRQLRLPVNEGEIDDNDDLPLPPAKRPRPNRIPPPTESAIPFLLLDFGTVRLRVWVAQAEGEATMERCEQVKWLTGAARAMQKCLGPHSTHPWPAAPLRSLAPPQLLEALARVAEAKQLSPTELSQRQLEMVSVAEACGVNMAGTEELQPVVLGNVMAALLTTVDMTWALEDLHELYMLSKPCLGHDDCLMLSPDVCSTALWHHWEHSLERPSDASRGPDDDTAASAALAADLAYECVRVRARKGPVV</sequence>
<organism evidence="2 3">
    <name type="scientific">Achlya hypogyna</name>
    <name type="common">Oomycete</name>
    <name type="synonym">Protoachlya hypogyna</name>
    <dbReference type="NCBI Taxonomy" id="1202772"/>
    <lineage>
        <taxon>Eukaryota</taxon>
        <taxon>Sar</taxon>
        <taxon>Stramenopiles</taxon>
        <taxon>Oomycota</taxon>
        <taxon>Saprolegniomycetes</taxon>
        <taxon>Saprolegniales</taxon>
        <taxon>Achlyaceae</taxon>
        <taxon>Achlya</taxon>
    </lineage>
</organism>
<dbReference type="Proteomes" id="UP000243579">
    <property type="component" value="Unassembled WGS sequence"/>
</dbReference>
<comment type="caution">
    <text evidence="2">The sequence shown here is derived from an EMBL/GenBank/DDBJ whole genome shotgun (WGS) entry which is preliminary data.</text>
</comment>
<dbReference type="EMBL" id="JNBR01001837">
    <property type="protein sequence ID" value="OQR84738.1"/>
    <property type="molecule type" value="Genomic_DNA"/>
</dbReference>
<protein>
    <submittedName>
        <fullName evidence="2">Uncharacterized protein</fullName>
    </submittedName>
</protein>
<feature type="compositionally biased region" description="Pro residues" evidence="1">
    <location>
        <begin position="106"/>
        <end position="121"/>
    </location>
</feature>
<reference evidence="2 3" key="1">
    <citation type="journal article" date="2014" name="Genome Biol. Evol.">
        <title>The secreted proteins of Achlya hypogyna and Thraustotheca clavata identify the ancestral oomycete secretome and reveal gene acquisitions by horizontal gene transfer.</title>
        <authorList>
            <person name="Misner I."/>
            <person name="Blouin N."/>
            <person name="Leonard G."/>
            <person name="Richards T.A."/>
            <person name="Lane C.E."/>
        </authorList>
    </citation>
    <scope>NUCLEOTIDE SEQUENCE [LARGE SCALE GENOMIC DNA]</scope>
    <source>
        <strain evidence="2 3">ATCC 48635</strain>
    </source>
</reference>
<gene>
    <name evidence="2" type="ORF">ACHHYP_12994</name>
</gene>
<dbReference type="OrthoDB" id="59888at2759"/>
<proteinExistence type="predicted"/>
<evidence type="ECO:0000256" key="1">
    <source>
        <dbReference type="SAM" id="MobiDB-lite"/>
    </source>
</evidence>